<organism evidence="1 2">
    <name type="scientific">Pristionchus pacificus</name>
    <name type="common">Parasitic nematode worm</name>
    <dbReference type="NCBI Taxonomy" id="54126"/>
    <lineage>
        <taxon>Eukaryota</taxon>
        <taxon>Metazoa</taxon>
        <taxon>Ecdysozoa</taxon>
        <taxon>Nematoda</taxon>
        <taxon>Chromadorea</taxon>
        <taxon>Rhabditida</taxon>
        <taxon>Rhabditina</taxon>
        <taxon>Diplogasteromorpha</taxon>
        <taxon>Diplogasteroidea</taxon>
        <taxon>Neodiplogasteridae</taxon>
        <taxon>Pristionchus</taxon>
    </lineage>
</organism>
<dbReference type="Proteomes" id="UP000005239">
    <property type="component" value="Unassembled WGS sequence"/>
</dbReference>
<protein>
    <submittedName>
        <fullName evidence="1">Uncharacterized protein</fullName>
    </submittedName>
</protein>
<keyword evidence="2" id="KW-1185">Reference proteome</keyword>
<gene>
    <name evidence="1" type="primary">WBGene00274717</name>
</gene>
<dbReference type="EnsemblMetazoa" id="PPA36348.1">
    <property type="protein sequence ID" value="PPA36348.1"/>
    <property type="gene ID" value="WBGene00274717"/>
</dbReference>
<evidence type="ECO:0000313" key="1">
    <source>
        <dbReference type="EnsemblMetazoa" id="PPA36348.1"/>
    </source>
</evidence>
<evidence type="ECO:0000313" key="2">
    <source>
        <dbReference type="Proteomes" id="UP000005239"/>
    </source>
</evidence>
<accession>A0A2A6CWU1</accession>
<proteinExistence type="predicted"/>
<reference evidence="1" key="2">
    <citation type="submission" date="2022-06" db="UniProtKB">
        <authorList>
            <consortium name="EnsemblMetazoa"/>
        </authorList>
    </citation>
    <scope>IDENTIFICATION</scope>
    <source>
        <strain evidence="1">PS312</strain>
    </source>
</reference>
<name>A0A2A6CWU1_PRIPA</name>
<accession>A0A8R1USZ1</accession>
<dbReference type="AlphaFoldDB" id="A0A2A6CWU1"/>
<sequence>MSPEDIQFTRDAIFTMISSYGQGHLDDNTRGHFFMLFYQFYAHVSENQRITSENLSDGEKQIAQDFASTFYRIGEKFEVNYVPNPSDVISGLHIFRFELLPQILNTVNIAQVQRRLIFQAQFRVEHSYLHVINDNAVADHCRFRTHQTLAEADACETFPEHCAAYFEYELKD</sequence>
<reference evidence="2" key="1">
    <citation type="journal article" date="2008" name="Nat. Genet.">
        <title>The Pristionchus pacificus genome provides a unique perspective on nematode lifestyle and parasitism.</title>
        <authorList>
            <person name="Dieterich C."/>
            <person name="Clifton S.W."/>
            <person name="Schuster L.N."/>
            <person name="Chinwalla A."/>
            <person name="Delehaunty K."/>
            <person name="Dinkelacker I."/>
            <person name="Fulton L."/>
            <person name="Fulton R."/>
            <person name="Godfrey J."/>
            <person name="Minx P."/>
            <person name="Mitreva M."/>
            <person name="Roeseler W."/>
            <person name="Tian H."/>
            <person name="Witte H."/>
            <person name="Yang S.P."/>
            <person name="Wilson R.K."/>
            <person name="Sommer R.J."/>
        </authorList>
    </citation>
    <scope>NUCLEOTIDE SEQUENCE [LARGE SCALE GENOMIC DNA]</scope>
    <source>
        <strain evidence="2">PS312</strain>
    </source>
</reference>